<dbReference type="Proteomes" id="UP001215398">
    <property type="component" value="Unassembled WGS sequence"/>
</dbReference>
<evidence type="ECO:0000313" key="1">
    <source>
        <dbReference type="EMBL" id="MDC7137415.1"/>
    </source>
</evidence>
<gene>
    <name evidence="1" type="ORF">PQG98_13865</name>
</gene>
<name>A0ABT5HA82_9BACE</name>
<dbReference type="GO" id="GO:0016740">
    <property type="term" value="F:transferase activity"/>
    <property type="evidence" value="ECO:0007669"/>
    <property type="project" value="UniProtKB-KW"/>
</dbReference>
<accession>A0ABT5HA82</accession>
<dbReference type="EMBL" id="JAQPYS010000075">
    <property type="protein sequence ID" value="MDC7137415.1"/>
    <property type="molecule type" value="Genomic_DNA"/>
</dbReference>
<evidence type="ECO:0000313" key="2">
    <source>
        <dbReference type="Proteomes" id="UP001215398"/>
    </source>
</evidence>
<proteinExistence type="predicted"/>
<dbReference type="InterPro" id="IPR014942">
    <property type="entry name" value="AbiEii"/>
</dbReference>
<keyword evidence="1" id="KW-0808">Transferase</keyword>
<dbReference type="Gene3D" id="3.10.450.620">
    <property type="entry name" value="JHP933, nucleotidyltransferase-like core domain"/>
    <property type="match status" value="1"/>
</dbReference>
<reference evidence="1 2" key="1">
    <citation type="submission" date="2023-01" db="EMBL/GenBank/DDBJ databases">
        <title>Exploring GABA producing Bacteroides strains toward improving mental health.</title>
        <authorList>
            <person name="Yousuf B."/>
            <person name="Bouhlel N.E."/>
            <person name="Mottawea W."/>
            <person name="Hammami R."/>
        </authorList>
    </citation>
    <scope>NUCLEOTIDE SEQUENCE [LARGE SCALE GENOMIC DNA]</scope>
    <source>
        <strain evidence="1 2">UO.H1054</strain>
    </source>
</reference>
<keyword evidence="2" id="KW-1185">Reference proteome</keyword>
<comment type="caution">
    <text evidence="1">The sequence shown here is derived from an EMBL/GenBank/DDBJ whole genome shotgun (WGS) entry which is preliminary data.</text>
</comment>
<protein>
    <submittedName>
        <fullName evidence="1">Nucleotidyl transferase AbiEii/AbiGii toxin family protein</fullName>
    </submittedName>
</protein>
<dbReference type="Pfam" id="PF08843">
    <property type="entry name" value="AbiEii"/>
    <property type="match status" value="1"/>
</dbReference>
<organism evidence="1 2">
    <name type="scientific">Bacteroides zhangwenhongii</name>
    <dbReference type="NCBI Taxonomy" id="2650157"/>
    <lineage>
        <taxon>Bacteria</taxon>
        <taxon>Pseudomonadati</taxon>
        <taxon>Bacteroidota</taxon>
        <taxon>Bacteroidia</taxon>
        <taxon>Bacteroidales</taxon>
        <taxon>Bacteroidaceae</taxon>
        <taxon>Bacteroides</taxon>
    </lineage>
</organism>
<sequence length="330" mass="37936">MVLTQAANKTGLPVQVVEKDVWVTAVLRAMFCLPYANHLSFKGGTSLSKCWNLINRFSEDIDIAIDREFLGFSGTLSKTQISDKLRRAACAFVRETMQGDLTNQLYQYGISKERFKVDVNITPVTTTDPEVININYDSVLSFSIDGMAGNQYILPKVKVEVSGRSMTEPVQEIALDSMIDQIYPESSFAEQKFMVRAVLPERTFLEKVFLLHEEFAKPKDLIRVERMSRHMYDIVQMLKTPIAERAINDNVLYRQVVEHRRTFIGLRGFNYDTLYPATLNIIPPASIIEQWKTDYDNMRLHMIYGESMSFEELINNLKNLNDRVKGLHII</sequence>